<feature type="region of interest" description="Disordered" evidence="7">
    <location>
        <begin position="1"/>
        <end position="37"/>
    </location>
</feature>
<proteinExistence type="predicted"/>
<dbReference type="InterPro" id="IPR001138">
    <property type="entry name" value="Zn2Cys6_DnaBD"/>
</dbReference>
<evidence type="ECO:0000313" key="10">
    <source>
        <dbReference type="Proteomes" id="UP001286456"/>
    </source>
</evidence>
<dbReference type="GO" id="GO:0003677">
    <property type="term" value="F:DNA binding"/>
    <property type="evidence" value="ECO:0007669"/>
    <property type="project" value="UniProtKB-KW"/>
</dbReference>
<dbReference type="GO" id="GO:0008270">
    <property type="term" value="F:zinc ion binding"/>
    <property type="evidence" value="ECO:0007669"/>
    <property type="project" value="InterPro"/>
</dbReference>
<dbReference type="Gene3D" id="4.10.240.10">
    <property type="entry name" value="Zn(2)-C6 fungal-type DNA-binding domain"/>
    <property type="match status" value="1"/>
</dbReference>
<sequence length="626" mass="68379">MEESPKSPGAWPESPSSSTSAPETRPTKRTRASKPKVRTGCITWSIRPPVADSLRLTLGLCRIRRVKCGEEKPACVRCTSTGRTCDGYESRAVSRNRAQDPAELARTEFLQTYQGNEALRNMRPLAPDIEGTELERKFFHRLRTAATDGAIAAHGCDFASFWSRVAPQMGHKDEAVKHALVALGAAYQLSQSPAYDPASDGLTRESLDVFTIQQYNLSISKLQRHVGSSSLPSIQVTLVCCLAFICLETLRSNHAGAVSHLLNGINILQTLEPSIFDFLADRNAWAVQPETNNLNIPCDMTDIVRLFGRIEYSACFFVSDIRPVIAERGYSYRKFDDGSAENPFLNLREARGAMRCFERDVMARLYETGHHASNANFWADPSQHRQQVCLRARADRLEALVSQFMRSSPFASSLPPDSPEFFCLYLSLLHFQCALLLVDGIDRNMSKSRAPDSWNLDPQLVPAHQELMQPGKKKGIMCVDFFTPASSSMAAAQREILRLAAILHKSVVGTQLRTSGGGSGSGSGSSSSISSSSSSKSTTSKTTESQSQSQPLPVTGLGRLHINLFSDAGVVGPLCLVAINATDQDVRSRALELLTAATGQEEGTWDESGTSSLHDTLAGFPLKLGE</sequence>
<reference evidence="9" key="2">
    <citation type="submission" date="2023-06" db="EMBL/GenBank/DDBJ databases">
        <authorList>
            <consortium name="Lawrence Berkeley National Laboratory"/>
            <person name="Haridas S."/>
            <person name="Hensen N."/>
            <person name="Bonometti L."/>
            <person name="Westerberg I."/>
            <person name="Brannstrom I.O."/>
            <person name="Guillou S."/>
            <person name="Cros-Aarteil S."/>
            <person name="Calhoun S."/>
            <person name="Kuo A."/>
            <person name="Mondo S."/>
            <person name="Pangilinan J."/>
            <person name="Riley R."/>
            <person name="Labutti K."/>
            <person name="Andreopoulos B."/>
            <person name="Lipzen A."/>
            <person name="Chen C."/>
            <person name="Yanf M."/>
            <person name="Daum C."/>
            <person name="Ng V."/>
            <person name="Clum A."/>
            <person name="Steindorff A."/>
            <person name="Ohm R."/>
            <person name="Martin F."/>
            <person name="Silar P."/>
            <person name="Natvig D."/>
            <person name="Lalanne C."/>
            <person name="Gautier V."/>
            <person name="Ament-Velasquez S.L."/>
            <person name="Kruys A."/>
            <person name="Hutchinson M.I."/>
            <person name="Powell A.J."/>
            <person name="Barry K."/>
            <person name="Miller A.N."/>
            <person name="Grigoriev I.V."/>
            <person name="Debuchy R."/>
            <person name="Gladieux P."/>
            <person name="Thoren M.H."/>
            <person name="Johannesson H."/>
        </authorList>
    </citation>
    <scope>NUCLEOTIDE SEQUENCE</scope>
    <source>
        <strain evidence="9">SMH4131-1</strain>
    </source>
</reference>
<organism evidence="9 10">
    <name type="scientific">Cercophora scortea</name>
    <dbReference type="NCBI Taxonomy" id="314031"/>
    <lineage>
        <taxon>Eukaryota</taxon>
        <taxon>Fungi</taxon>
        <taxon>Dikarya</taxon>
        <taxon>Ascomycota</taxon>
        <taxon>Pezizomycotina</taxon>
        <taxon>Sordariomycetes</taxon>
        <taxon>Sordariomycetidae</taxon>
        <taxon>Sordariales</taxon>
        <taxon>Lasiosphaeriaceae</taxon>
        <taxon>Cercophora</taxon>
    </lineage>
</organism>
<dbReference type="SUPFAM" id="SSF57701">
    <property type="entry name" value="Zn2/Cys6 DNA-binding domain"/>
    <property type="match status" value="1"/>
</dbReference>
<feature type="compositionally biased region" description="Basic residues" evidence="7">
    <location>
        <begin position="27"/>
        <end position="37"/>
    </location>
</feature>
<evidence type="ECO:0000256" key="1">
    <source>
        <dbReference type="ARBA" id="ARBA00022723"/>
    </source>
</evidence>
<dbReference type="PANTHER" id="PTHR36206">
    <property type="entry name" value="ASPERCRYPTIN BIOSYNTHESIS CLUSTER-SPECIFIC TRANSCRIPTION REGULATOR ATNN-RELATED"/>
    <property type="match status" value="1"/>
</dbReference>
<keyword evidence="10" id="KW-1185">Reference proteome</keyword>
<evidence type="ECO:0000259" key="8">
    <source>
        <dbReference type="PROSITE" id="PS50048"/>
    </source>
</evidence>
<feature type="compositionally biased region" description="Low complexity" evidence="7">
    <location>
        <begin position="12"/>
        <end position="24"/>
    </location>
</feature>
<protein>
    <recommendedName>
        <fullName evidence="8">Zn(2)-C6 fungal-type domain-containing protein</fullName>
    </recommendedName>
</protein>
<evidence type="ECO:0000256" key="7">
    <source>
        <dbReference type="SAM" id="MobiDB-lite"/>
    </source>
</evidence>
<feature type="compositionally biased region" description="Low complexity" evidence="7">
    <location>
        <begin position="524"/>
        <end position="549"/>
    </location>
</feature>
<dbReference type="Pfam" id="PF00172">
    <property type="entry name" value="Zn_clus"/>
    <property type="match status" value="1"/>
</dbReference>
<evidence type="ECO:0000256" key="4">
    <source>
        <dbReference type="ARBA" id="ARBA00023125"/>
    </source>
</evidence>
<evidence type="ECO:0000256" key="6">
    <source>
        <dbReference type="ARBA" id="ARBA00023242"/>
    </source>
</evidence>
<evidence type="ECO:0000313" key="9">
    <source>
        <dbReference type="EMBL" id="KAK3324182.1"/>
    </source>
</evidence>
<dbReference type="CDD" id="cd00067">
    <property type="entry name" value="GAL4"/>
    <property type="match status" value="1"/>
</dbReference>
<dbReference type="InterPro" id="IPR036864">
    <property type="entry name" value="Zn2-C6_fun-type_DNA-bd_sf"/>
</dbReference>
<dbReference type="Proteomes" id="UP001286456">
    <property type="component" value="Unassembled WGS sequence"/>
</dbReference>
<accession>A0AAE0M9D2</accession>
<dbReference type="GO" id="GO:0000981">
    <property type="term" value="F:DNA-binding transcription factor activity, RNA polymerase II-specific"/>
    <property type="evidence" value="ECO:0007669"/>
    <property type="project" value="InterPro"/>
</dbReference>
<feature type="domain" description="Zn(2)-C6 fungal-type" evidence="8">
    <location>
        <begin position="61"/>
        <end position="85"/>
    </location>
</feature>
<feature type="region of interest" description="Disordered" evidence="7">
    <location>
        <begin position="602"/>
        <end position="626"/>
    </location>
</feature>
<comment type="caution">
    <text evidence="9">The sequence shown here is derived from an EMBL/GenBank/DDBJ whole genome shotgun (WGS) entry which is preliminary data.</text>
</comment>
<gene>
    <name evidence="9" type="ORF">B0T19DRAFT_443613</name>
</gene>
<dbReference type="EMBL" id="JAUEPO010000004">
    <property type="protein sequence ID" value="KAK3324182.1"/>
    <property type="molecule type" value="Genomic_DNA"/>
</dbReference>
<keyword evidence="2" id="KW-0862">Zinc</keyword>
<dbReference type="InterPro" id="IPR052360">
    <property type="entry name" value="Transcr_Regulatory_Proteins"/>
</dbReference>
<keyword evidence="5" id="KW-0804">Transcription</keyword>
<keyword evidence="1" id="KW-0479">Metal-binding</keyword>
<dbReference type="AlphaFoldDB" id="A0AAE0M9D2"/>
<feature type="region of interest" description="Disordered" evidence="7">
    <location>
        <begin position="513"/>
        <end position="553"/>
    </location>
</feature>
<reference evidence="9" key="1">
    <citation type="journal article" date="2023" name="Mol. Phylogenet. Evol.">
        <title>Genome-scale phylogeny and comparative genomics of the fungal order Sordariales.</title>
        <authorList>
            <person name="Hensen N."/>
            <person name="Bonometti L."/>
            <person name="Westerberg I."/>
            <person name="Brannstrom I.O."/>
            <person name="Guillou S."/>
            <person name="Cros-Aarteil S."/>
            <person name="Calhoun S."/>
            <person name="Haridas S."/>
            <person name="Kuo A."/>
            <person name="Mondo S."/>
            <person name="Pangilinan J."/>
            <person name="Riley R."/>
            <person name="LaButti K."/>
            <person name="Andreopoulos B."/>
            <person name="Lipzen A."/>
            <person name="Chen C."/>
            <person name="Yan M."/>
            <person name="Daum C."/>
            <person name="Ng V."/>
            <person name="Clum A."/>
            <person name="Steindorff A."/>
            <person name="Ohm R.A."/>
            <person name="Martin F."/>
            <person name="Silar P."/>
            <person name="Natvig D.O."/>
            <person name="Lalanne C."/>
            <person name="Gautier V."/>
            <person name="Ament-Velasquez S.L."/>
            <person name="Kruys A."/>
            <person name="Hutchinson M.I."/>
            <person name="Powell A.J."/>
            <person name="Barry K."/>
            <person name="Miller A.N."/>
            <person name="Grigoriev I.V."/>
            <person name="Debuchy R."/>
            <person name="Gladieux P."/>
            <person name="Hiltunen Thoren M."/>
            <person name="Johannesson H."/>
        </authorList>
    </citation>
    <scope>NUCLEOTIDE SEQUENCE</scope>
    <source>
        <strain evidence="9">SMH4131-1</strain>
    </source>
</reference>
<evidence type="ECO:0000256" key="5">
    <source>
        <dbReference type="ARBA" id="ARBA00023163"/>
    </source>
</evidence>
<keyword evidence="6" id="KW-0539">Nucleus</keyword>
<keyword evidence="4" id="KW-0238">DNA-binding</keyword>
<evidence type="ECO:0000256" key="2">
    <source>
        <dbReference type="ARBA" id="ARBA00022833"/>
    </source>
</evidence>
<name>A0AAE0M9D2_9PEZI</name>
<evidence type="ECO:0000256" key="3">
    <source>
        <dbReference type="ARBA" id="ARBA00023015"/>
    </source>
</evidence>
<dbReference type="PANTHER" id="PTHR36206:SF12">
    <property type="entry name" value="ASPERCRYPTIN BIOSYNTHESIS CLUSTER-SPECIFIC TRANSCRIPTION REGULATOR ATNN-RELATED"/>
    <property type="match status" value="1"/>
</dbReference>
<dbReference type="PROSITE" id="PS50048">
    <property type="entry name" value="ZN2_CY6_FUNGAL_2"/>
    <property type="match status" value="1"/>
</dbReference>
<keyword evidence="3" id="KW-0805">Transcription regulation</keyword>